<organism evidence="2 3">
    <name type="scientific">Hydrocarboniphaga daqingensis</name>
    <dbReference type="NCBI Taxonomy" id="490188"/>
    <lineage>
        <taxon>Bacteria</taxon>
        <taxon>Pseudomonadati</taxon>
        <taxon>Pseudomonadota</taxon>
        <taxon>Gammaproteobacteria</taxon>
        <taxon>Nevskiales</taxon>
        <taxon>Nevskiaceae</taxon>
        <taxon>Hydrocarboniphaga</taxon>
    </lineage>
</organism>
<dbReference type="SUPFAM" id="SSF111126">
    <property type="entry name" value="Ligand-binding domain in the NO signalling and Golgi transport"/>
    <property type="match status" value="1"/>
</dbReference>
<name>A0A1M5K5Y9_9GAMM</name>
<dbReference type="RefSeq" id="WP_072893117.1">
    <property type="nucleotide sequence ID" value="NZ_FQWZ01000001.1"/>
</dbReference>
<dbReference type="EMBL" id="FQWZ01000001">
    <property type="protein sequence ID" value="SHG47899.1"/>
    <property type="molecule type" value="Genomic_DNA"/>
</dbReference>
<proteinExistence type="predicted"/>
<dbReference type="Pfam" id="PF07700">
    <property type="entry name" value="HNOB"/>
    <property type="match status" value="1"/>
</dbReference>
<dbReference type="Gene3D" id="3.90.1520.10">
    <property type="entry name" value="H-NOX domain"/>
    <property type="match status" value="1"/>
</dbReference>
<accession>A0A1M5K5Y9</accession>
<reference evidence="2 3" key="1">
    <citation type="submission" date="2016-11" db="EMBL/GenBank/DDBJ databases">
        <authorList>
            <person name="Jaros S."/>
            <person name="Januszkiewicz K."/>
            <person name="Wedrychowicz H."/>
        </authorList>
    </citation>
    <scope>NUCLEOTIDE SEQUENCE [LARGE SCALE GENOMIC DNA]</scope>
    <source>
        <strain evidence="2 3">CGMCC 1.7049</strain>
    </source>
</reference>
<keyword evidence="3" id="KW-1185">Reference proteome</keyword>
<gene>
    <name evidence="2" type="ORF">SAMN04488068_0366</name>
</gene>
<protein>
    <submittedName>
        <fullName evidence="2">Haem-NO-binding</fullName>
    </submittedName>
</protein>
<feature type="domain" description="Heme NO-binding" evidence="1">
    <location>
        <begin position="3"/>
        <end position="160"/>
    </location>
</feature>
<evidence type="ECO:0000313" key="2">
    <source>
        <dbReference type="EMBL" id="SHG47899.1"/>
    </source>
</evidence>
<dbReference type="STRING" id="490188.SAMN04488068_0366"/>
<dbReference type="InterPro" id="IPR011644">
    <property type="entry name" value="Heme_NO-bd"/>
</dbReference>
<dbReference type="InterPro" id="IPR024096">
    <property type="entry name" value="NO_sig/Golgi_transp_ligand-bd"/>
</dbReference>
<evidence type="ECO:0000259" key="1">
    <source>
        <dbReference type="Pfam" id="PF07700"/>
    </source>
</evidence>
<evidence type="ECO:0000313" key="3">
    <source>
        <dbReference type="Proteomes" id="UP000199758"/>
    </source>
</evidence>
<dbReference type="Proteomes" id="UP000199758">
    <property type="component" value="Unassembled WGS sequence"/>
</dbReference>
<dbReference type="GO" id="GO:0020037">
    <property type="term" value="F:heme binding"/>
    <property type="evidence" value="ECO:0007669"/>
    <property type="project" value="InterPro"/>
</dbReference>
<dbReference type="AlphaFoldDB" id="A0A1M5K5Y9"/>
<dbReference type="InterPro" id="IPR038158">
    <property type="entry name" value="H-NOX_domain_sf"/>
</dbReference>
<sequence length="184" mass="20215">MIGLAFNLVEHYLLDQRDEAALAAALATGGFADADPWLDSLAYPDADFRRWVLAAAEQDAVDLDEFLRRLGRWAMPRLIRRYTLLPTTPRSPKDLIGDLSAVVFPQLRRALLGVSTADFVLDCGHTGADLTYRPSGELCQTIQGALLGLGDHFGVPLSVREIRCGRHGDGSCCFHLDFYTPVSP</sequence>